<organism evidence="20 21">
    <name type="scientific">Lutzomyia longipalpis</name>
    <name type="common">Sand fly</name>
    <dbReference type="NCBI Taxonomy" id="7200"/>
    <lineage>
        <taxon>Eukaryota</taxon>
        <taxon>Metazoa</taxon>
        <taxon>Ecdysozoa</taxon>
        <taxon>Arthropoda</taxon>
        <taxon>Hexapoda</taxon>
        <taxon>Insecta</taxon>
        <taxon>Pterygota</taxon>
        <taxon>Neoptera</taxon>
        <taxon>Endopterygota</taxon>
        <taxon>Diptera</taxon>
        <taxon>Nematocera</taxon>
        <taxon>Psychodoidea</taxon>
        <taxon>Psychodidae</taxon>
        <taxon>Lutzomyia</taxon>
        <taxon>Lutzomyia</taxon>
    </lineage>
</organism>
<dbReference type="EC" id="2.7.1.29" evidence="1"/>
<dbReference type="InterPro" id="IPR004006">
    <property type="entry name" value="DhaK_dom"/>
</dbReference>
<evidence type="ECO:0000256" key="8">
    <source>
        <dbReference type="ARBA" id="ARBA00022840"/>
    </source>
</evidence>
<dbReference type="EC" id="2.7.1.28" evidence="2"/>
<dbReference type="Gene3D" id="1.25.40.340">
    <property type="match status" value="1"/>
</dbReference>
<dbReference type="InterPro" id="IPR036117">
    <property type="entry name" value="DhaL_dom_sf"/>
</dbReference>
<keyword evidence="8" id="KW-0067">ATP-binding</keyword>
<dbReference type="Gene3D" id="3.30.1180.20">
    <property type="entry name" value="Dihydroxyacetone kinase, domain 2"/>
    <property type="match status" value="1"/>
</dbReference>
<evidence type="ECO:0000256" key="4">
    <source>
        <dbReference type="ARBA" id="ARBA00018932"/>
    </source>
</evidence>
<evidence type="ECO:0000313" key="19">
    <source>
        <dbReference type="EMBL" id="MBC1171088.1"/>
    </source>
</evidence>
<dbReference type="GO" id="GO:0005524">
    <property type="term" value="F:ATP binding"/>
    <property type="evidence" value="ECO:0007669"/>
    <property type="project" value="UniProtKB-KW"/>
</dbReference>
<evidence type="ECO:0000256" key="11">
    <source>
        <dbReference type="ARBA" id="ARBA00045490"/>
    </source>
</evidence>
<dbReference type="EMBL" id="AJWK01005910">
    <property type="status" value="NOT_ANNOTATED_CDS"/>
    <property type="molecule type" value="Genomic_DNA"/>
</dbReference>
<reference evidence="21" key="1">
    <citation type="submission" date="2012-05" db="EMBL/GenBank/DDBJ databases">
        <title>Whole Genome Assembly of Lutzomyia longipalpis.</title>
        <authorList>
            <person name="Richards S."/>
            <person name="Qu C."/>
            <person name="Dillon R."/>
            <person name="Worley K."/>
            <person name="Scherer S."/>
            <person name="Batterton M."/>
            <person name="Taylor A."/>
            <person name="Hawes A."/>
            <person name="Hernandez B."/>
            <person name="Kovar C."/>
            <person name="Mandapat C."/>
            <person name="Pham C."/>
            <person name="Qu C."/>
            <person name="Jing C."/>
            <person name="Bess C."/>
            <person name="Bandaranaike D."/>
            <person name="Ngo D."/>
            <person name="Ongeri F."/>
            <person name="Arias F."/>
            <person name="Lara F."/>
            <person name="Weissenberger G."/>
            <person name="Kamau G."/>
            <person name="Han H."/>
            <person name="Shen H."/>
            <person name="Dinh H."/>
            <person name="Khalil I."/>
            <person name="Jones J."/>
            <person name="Shafer J."/>
            <person name="Jayaseelan J."/>
            <person name="Quiroz J."/>
            <person name="Blankenburg K."/>
            <person name="Nguyen L."/>
            <person name="Jackson L."/>
            <person name="Francisco L."/>
            <person name="Tang L.-Y."/>
            <person name="Pu L.-L."/>
            <person name="Perales L."/>
            <person name="Lorensuhewa L."/>
            <person name="Munidasa M."/>
            <person name="Coyle M."/>
            <person name="Taylor M."/>
            <person name="Puazo M."/>
            <person name="Firestine M."/>
            <person name="Scheel M."/>
            <person name="Javaid M."/>
            <person name="Wang M."/>
            <person name="Li M."/>
            <person name="Tabassum N."/>
            <person name="Saada N."/>
            <person name="Osuji N."/>
            <person name="Aqrawi P."/>
            <person name="Fu Q."/>
            <person name="Thornton R."/>
            <person name="Raj R."/>
            <person name="Goodspeed R."/>
            <person name="Mata R."/>
            <person name="Najjar R."/>
            <person name="Gubbala S."/>
            <person name="Lee S."/>
            <person name="Denson S."/>
            <person name="Patil S."/>
            <person name="Macmil S."/>
            <person name="Qi S."/>
            <person name="Matskevitch T."/>
            <person name="Palculict T."/>
            <person name="Mathew T."/>
            <person name="Vee V."/>
            <person name="Velamala V."/>
            <person name="Korchina V."/>
            <person name="Cai W."/>
            <person name="Liu W."/>
            <person name="Dai W."/>
            <person name="Zou X."/>
            <person name="Zhu Y."/>
            <person name="Zhang Y."/>
            <person name="Wu Y.-Q."/>
            <person name="Xin Y."/>
            <person name="Nazarath L."/>
            <person name="Kovar C."/>
            <person name="Han Y."/>
            <person name="Muzny D."/>
            <person name="Gibbs R."/>
        </authorList>
    </citation>
    <scope>NUCLEOTIDE SEQUENCE [LARGE SCALE GENOMIC DNA]</scope>
    <source>
        <strain evidence="21">Jacobina</strain>
    </source>
</reference>
<keyword evidence="21" id="KW-1185">Reference proteome</keyword>
<dbReference type="EnsemblMetazoa" id="LLOJ001747-RA">
    <property type="protein sequence ID" value="LLOJ001747-PA"/>
    <property type="gene ID" value="LLOJ001747"/>
</dbReference>
<comment type="catalytic activity">
    <reaction evidence="13">
        <text>D-glyceraldehyde + ATP = D-glyceraldehyde 3-phosphate + ADP + H(+)</text>
        <dbReference type="Rhea" id="RHEA:13941"/>
        <dbReference type="ChEBI" id="CHEBI:15378"/>
        <dbReference type="ChEBI" id="CHEBI:17378"/>
        <dbReference type="ChEBI" id="CHEBI:30616"/>
        <dbReference type="ChEBI" id="CHEBI:59776"/>
        <dbReference type="ChEBI" id="CHEBI:456216"/>
        <dbReference type="EC" id="2.7.1.28"/>
    </reaction>
</comment>
<dbReference type="SUPFAM" id="SSF101473">
    <property type="entry name" value="DhaL-like"/>
    <property type="match status" value="1"/>
</dbReference>
<dbReference type="AlphaFoldDB" id="A0A1B0CBW7"/>
<evidence type="ECO:0000256" key="5">
    <source>
        <dbReference type="ARBA" id="ARBA00022679"/>
    </source>
</evidence>
<evidence type="ECO:0000256" key="13">
    <source>
        <dbReference type="ARBA" id="ARBA00047974"/>
    </source>
</evidence>
<name>A0A1B0CBW7_LUTLO</name>
<evidence type="ECO:0000256" key="2">
    <source>
        <dbReference type="ARBA" id="ARBA00012110"/>
    </source>
</evidence>
<dbReference type="PROSITE" id="PS51480">
    <property type="entry name" value="DHAL"/>
    <property type="match status" value="1"/>
</dbReference>
<dbReference type="PROSITE" id="PS51481">
    <property type="entry name" value="DHAK"/>
    <property type="match status" value="1"/>
</dbReference>
<dbReference type="SMART" id="SM01120">
    <property type="entry name" value="Dak2"/>
    <property type="match status" value="1"/>
</dbReference>
<reference evidence="20" key="3">
    <citation type="submission" date="2020-05" db="UniProtKB">
        <authorList>
            <consortium name="EnsemblMetazoa"/>
        </authorList>
    </citation>
    <scope>IDENTIFICATION</scope>
    <source>
        <strain evidence="20">Jacobina</strain>
    </source>
</reference>
<evidence type="ECO:0000256" key="9">
    <source>
        <dbReference type="ARBA" id="ARBA00023285"/>
    </source>
</evidence>
<dbReference type="SUPFAM" id="SSF82549">
    <property type="entry name" value="DAK1/DegV-like"/>
    <property type="match status" value="1"/>
</dbReference>
<dbReference type="FunFam" id="3.40.50.10440:FF:000001">
    <property type="entry name" value="Dihydroxyacetone kinase, DhaK subunit"/>
    <property type="match status" value="1"/>
</dbReference>
<keyword evidence="9" id="KW-0170">Cobalt</keyword>
<comment type="catalytic activity">
    <reaction evidence="14">
        <text>FAD = riboflavin cyclic-4',5'-phosphate + AMP + H(+)</text>
        <dbReference type="Rhea" id="RHEA:13729"/>
        <dbReference type="ChEBI" id="CHEBI:15378"/>
        <dbReference type="ChEBI" id="CHEBI:57692"/>
        <dbReference type="ChEBI" id="CHEBI:76202"/>
        <dbReference type="ChEBI" id="CHEBI:456215"/>
        <dbReference type="EC" id="4.6.1.15"/>
    </reaction>
</comment>
<dbReference type="Pfam" id="PF02733">
    <property type="entry name" value="Dak1"/>
    <property type="match status" value="1"/>
</dbReference>
<evidence type="ECO:0000256" key="6">
    <source>
        <dbReference type="ARBA" id="ARBA00022741"/>
    </source>
</evidence>
<reference evidence="19" key="2">
    <citation type="journal article" date="2020" name="BMC">
        <title>Leishmania infection induces a limited differential gene expression in the sand fly midgut.</title>
        <authorList>
            <person name="Coutinho-Abreu I.V."/>
            <person name="Serafim T.D."/>
            <person name="Meneses C."/>
            <person name="Kamhawi S."/>
            <person name="Oliveira F."/>
            <person name="Valenzuela J.G."/>
        </authorList>
    </citation>
    <scope>NUCLEOTIDE SEQUENCE</scope>
    <source>
        <strain evidence="19">Jacobina</strain>
        <tissue evidence="19">Midgut</tissue>
    </source>
</reference>
<evidence type="ECO:0000256" key="1">
    <source>
        <dbReference type="ARBA" id="ARBA00012107"/>
    </source>
</evidence>
<feature type="domain" description="DhaK" evidence="18">
    <location>
        <begin position="2"/>
        <end position="319"/>
    </location>
</feature>
<evidence type="ECO:0000259" key="17">
    <source>
        <dbReference type="PROSITE" id="PS51480"/>
    </source>
</evidence>
<evidence type="ECO:0000256" key="15">
    <source>
        <dbReference type="ARBA" id="ARBA00048898"/>
    </source>
</evidence>
<keyword evidence="7 19" id="KW-0418">Kinase</keyword>
<dbReference type="GO" id="GO:0004371">
    <property type="term" value="F:glycerone kinase activity"/>
    <property type="evidence" value="ECO:0007669"/>
    <property type="project" value="UniProtKB-EC"/>
</dbReference>
<keyword evidence="5" id="KW-0808">Transferase</keyword>
<protein>
    <recommendedName>
        <fullName evidence="4">Triokinase/FMN cyclase</fullName>
        <ecNumber evidence="2">2.7.1.28</ecNumber>
        <ecNumber evidence="1">2.7.1.29</ecNumber>
        <ecNumber evidence="3">4.6.1.15</ecNumber>
    </recommendedName>
    <alternativeName>
        <fullName evidence="10">Bifunctional ATP-dependent dihydroxyacetone kinase/FAD-AMP lyase (cyclizing)</fullName>
    </alternativeName>
</protein>
<dbReference type="InterPro" id="IPR050861">
    <property type="entry name" value="Dihydroxyacetone_Kinase"/>
</dbReference>
<dbReference type="PANTHER" id="PTHR28629">
    <property type="entry name" value="TRIOKINASE/FMN CYCLASE"/>
    <property type="match status" value="1"/>
</dbReference>
<comment type="subunit">
    <text evidence="12">Homodimer. Interacts with IFIH1 (via the CARD domains), the interaction is inhibited by viral infection.</text>
</comment>
<dbReference type="GO" id="GO:0019563">
    <property type="term" value="P:glycerol catabolic process"/>
    <property type="evidence" value="ECO:0007669"/>
    <property type="project" value="TreeGrafter"/>
</dbReference>
<dbReference type="VEuPathDB" id="VectorBase:LLONM1_009545"/>
<keyword evidence="6" id="KW-0547">Nucleotide-binding</keyword>
<evidence type="ECO:0000313" key="21">
    <source>
        <dbReference type="Proteomes" id="UP000092461"/>
    </source>
</evidence>
<evidence type="ECO:0000256" key="3">
    <source>
        <dbReference type="ARBA" id="ARBA00012578"/>
    </source>
</evidence>
<accession>A0A1B0CBW7</accession>
<evidence type="ECO:0000256" key="7">
    <source>
        <dbReference type="ARBA" id="ARBA00022777"/>
    </source>
</evidence>
<dbReference type="EC" id="4.6.1.15" evidence="3"/>
<dbReference type="GO" id="GO:0050354">
    <property type="term" value="F:triokinase activity"/>
    <property type="evidence" value="ECO:0007669"/>
    <property type="project" value="UniProtKB-EC"/>
</dbReference>
<dbReference type="GO" id="GO:0034012">
    <property type="term" value="F:FAD-AMP lyase (cyclizing) activity"/>
    <property type="evidence" value="ECO:0007669"/>
    <property type="project" value="UniProtKB-EC"/>
</dbReference>
<evidence type="ECO:0000256" key="12">
    <source>
        <dbReference type="ARBA" id="ARBA00046681"/>
    </source>
</evidence>
<sequence length="494" mass="53604">MNSLCSISSSLRGFLPTHIAPTKLYENVRVVVREGDSRRVKLLSGGGSGHEPAHVGYVGPNHLTAAICGEIFASPSVQQILVGILASGGRDDTFLLIVNNYTGDWLNFSLARDIAKNSLGYGQIEILLVTDDIAIENVQESVGARGLAGCVLIIKIAGAMAEDGRSLRDIHSFCTDLFTRKLLLTVGFTFESNLKTGQISQIEIGKGIHGEPGATRDTNLSTFDDIAVDLLEKFLKYTPKGAEVIVMINNLGGTSQHILNVFSCSLLPRISNHFHVVHTFSGTFMTSLNQEGISVTLLNISDRKEILEYVLRTIGTFRNACEDLLKECTLLNEMDAELGDGDTGSTISRGVSHFLTHFSRTEDFLHPGTFLKRLSWELSSRMGGSSGALYGIFFQAASTAFGKSHPDSSPNDLDLWIEALHRGNLALQAAARSKRGDRTMLDPLLTIEDFLQKSSSLPTSVLAENISRIVAESAATTKNNDPPGWSGCLHDYNT</sequence>
<evidence type="ECO:0000256" key="10">
    <source>
        <dbReference type="ARBA" id="ARBA00032426"/>
    </source>
</evidence>
<dbReference type="Gene3D" id="3.40.50.10440">
    <property type="entry name" value="Dihydroxyacetone kinase, domain 1"/>
    <property type="match status" value="1"/>
</dbReference>
<dbReference type="InterPro" id="IPR004007">
    <property type="entry name" value="DhaL_dom"/>
</dbReference>
<dbReference type="VEuPathDB" id="VectorBase:LLOJ001747"/>
<proteinExistence type="predicted"/>
<comment type="function">
    <text evidence="11">Catalyzes both the phosphorylation of dihydroxyacetone and of glyceraldehyde, and the splitting of ribonucleoside diphosphate-X compounds among which FAD is the best substrate. Represses IFIH1-mediated cellular antiviral response.</text>
</comment>
<dbReference type="GO" id="GO:0005829">
    <property type="term" value="C:cytosol"/>
    <property type="evidence" value="ECO:0007669"/>
    <property type="project" value="TreeGrafter"/>
</dbReference>
<dbReference type="PANTHER" id="PTHR28629:SF4">
    <property type="entry name" value="TRIOKINASE_FMN CYCLASE"/>
    <property type="match status" value="1"/>
</dbReference>
<evidence type="ECO:0000313" key="20">
    <source>
        <dbReference type="EnsemblMetazoa" id="LLOJ001747-PA"/>
    </source>
</evidence>
<feature type="domain" description="DhaL" evidence="17">
    <location>
        <begin position="311"/>
        <end position="494"/>
    </location>
</feature>
<feature type="region of interest" description="Disordered" evidence="16">
    <location>
        <begin position="475"/>
        <end position="494"/>
    </location>
</feature>
<dbReference type="Proteomes" id="UP000092461">
    <property type="component" value="Unassembled WGS sequence"/>
</dbReference>
<dbReference type="Pfam" id="PF02734">
    <property type="entry name" value="Dak2"/>
    <property type="match status" value="1"/>
</dbReference>
<comment type="catalytic activity">
    <reaction evidence="15">
        <text>dihydroxyacetone + ATP = dihydroxyacetone phosphate + ADP + H(+)</text>
        <dbReference type="Rhea" id="RHEA:15773"/>
        <dbReference type="ChEBI" id="CHEBI:15378"/>
        <dbReference type="ChEBI" id="CHEBI:16016"/>
        <dbReference type="ChEBI" id="CHEBI:30616"/>
        <dbReference type="ChEBI" id="CHEBI:57642"/>
        <dbReference type="ChEBI" id="CHEBI:456216"/>
        <dbReference type="EC" id="2.7.1.29"/>
    </reaction>
</comment>
<evidence type="ECO:0000256" key="14">
    <source>
        <dbReference type="ARBA" id="ARBA00048526"/>
    </source>
</evidence>
<evidence type="ECO:0000256" key="16">
    <source>
        <dbReference type="SAM" id="MobiDB-lite"/>
    </source>
</evidence>
<evidence type="ECO:0000259" key="18">
    <source>
        <dbReference type="PROSITE" id="PS51481"/>
    </source>
</evidence>
<dbReference type="EMBL" id="GITU01002385">
    <property type="protein sequence ID" value="MBC1171088.1"/>
    <property type="molecule type" value="Transcribed_RNA"/>
</dbReference>